<dbReference type="PANTHER" id="PTHR12542:SF49">
    <property type="entry name" value="EXOCYST SUBUNIT EXO70 FAMILY PROTEIN"/>
    <property type="match status" value="1"/>
</dbReference>
<comment type="similarity">
    <text evidence="1 3">Belongs to the EXO70 family.</text>
</comment>
<dbReference type="SUPFAM" id="SSF74788">
    <property type="entry name" value="Cullin repeat-like"/>
    <property type="match status" value="1"/>
</dbReference>
<dbReference type="GO" id="GO:0006887">
    <property type="term" value="P:exocytosis"/>
    <property type="evidence" value="ECO:0007669"/>
    <property type="project" value="UniProtKB-KW"/>
</dbReference>
<evidence type="ECO:0000313" key="9">
    <source>
        <dbReference type="RefSeq" id="XP_019709865.1"/>
    </source>
</evidence>
<evidence type="ECO:0000256" key="2">
    <source>
        <dbReference type="ARBA" id="ARBA00022448"/>
    </source>
</evidence>
<dbReference type="GO" id="GO:0000145">
    <property type="term" value="C:exocyst"/>
    <property type="evidence" value="ECO:0007669"/>
    <property type="project" value="InterPro"/>
</dbReference>
<dbReference type="Pfam" id="PF03081">
    <property type="entry name" value="Exo70_C"/>
    <property type="match status" value="1"/>
</dbReference>
<dbReference type="Pfam" id="PF20669">
    <property type="entry name" value="Exo70_N"/>
    <property type="match status" value="1"/>
</dbReference>
<keyword evidence="3" id="KW-0268">Exocytosis</keyword>
<dbReference type="OrthoDB" id="1922221at2759"/>
<dbReference type="InterPro" id="IPR046364">
    <property type="entry name" value="Exo70_C"/>
</dbReference>
<evidence type="ECO:0000313" key="8">
    <source>
        <dbReference type="RefSeq" id="XP_019709864.1"/>
    </source>
</evidence>
<evidence type="ECO:0000313" key="6">
    <source>
        <dbReference type="RefSeq" id="XP_010936471.1"/>
    </source>
</evidence>
<dbReference type="InterPro" id="IPR016159">
    <property type="entry name" value="Cullin_repeat-like_dom_sf"/>
</dbReference>
<name>A0A6J0PQ96_ELAGV</name>
<dbReference type="AlphaFoldDB" id="A0A6J0PQ96"/>
<evidence type="ECO:0000313" key="5">
    <source>
        <dbReference type="Proteomes" id="UP000504607"/>
    </source>
</evidence>
<evidence type="ECO:0000256" key="3">
    <source>
        <dbReference type="RuleBase" id="RU365026"/>
    </source>
</evidence>
<dbReference type="RefSeq" id="XP_019709864.1">
    <property type="nucleotide sequence ID" value="XM_019854305.2"/>
</dbReference>
<protein>
    <recommendedName>
        <fullName evidence="3">Exocyst subunit Exo70 family protein</fullName>
    </recommendedName>
</protein>
<feature type="domain" description="Exocyst complex subunit Exo70 C-terminal" evidence="4">
    <location>
        <begin position="234"/>
        <end position="597"/>
    </location>
</feature>
<dbReference type="Proteomes" id="UP000504607">
    <property type="component" value="Chromosome 13"/>
</dbReference>
<reference evidence="6 7" key="1">
    <citation type="submission" date="2025-04" db="UniProtKB">
        <authorList>
            <consortium name="RefSeq"/>
        </authorList>
    </citation>
    <scope>IDENTIFICATION</scope>
</reference>
<dbReference type="RefSeq" id="XP_010936471.1">
    <property type="nucleotide sequence ID" value="XM_010938169.2"/>
</dbReference>
<dbReference type="GO" id="GO:0005546">
    <property type="term" value="F:phosphatidylinositol-4,5-bisphosphate binding"/>
    <property type="evidence" value="ECO:0007669"/>
    <property type="project" value="InterPro"/>
</dbReference>
<dbReference type="RefSeq" id="XP_019709865.1">
    <property type="nucleotide sequence ID" value="XM_019854306.2"/>
</dbReference>
<dbReference type="RefSeq" id="XP_010936472.1">
    <property type="nucleotide sequence ID" value="XM_010938170.3"/>
</dbReference>
<gene>
    <name evidence="6 7 8 9" type="primary">LOC105056092</name>
</gene>
<evidence type="ECO:0000256" key="1">
    <source>
        <dbReference type="ARBA" id="ARBA00006756"/>
    </source>
</evidence>
<organism evidence="5 9">
    <name type="scientific">Elaeis guineensis var. tenera</name>
    <name type="common">Oil palm</name>
    <dbReference type="NCBI Taxonomy" id="51953"/>
    <lineage>
        <taxon>Eukaryota</taxon>
        <taxon>Viridiplantae</taxon>
        <taxon>Streptophyta</taxon>
        <taxon>Embryophyta</taxon>
        <taxon>Tracheophyta</taxon>
        <taxon>Spermatophyta</taxon>
        <taxon>Magnoliopsida</taxon>
        <taxon>Liliopsida</taxon>
        <taxon>Arecaceae</taxon>
        <taxon>Arecoideae</taxon>
        <taxon>Cocoseae</taxon>
        <taxon>Elaeidinae</taxon>
        <taxon>Elaeis</taxon>
    </lineage>
</organism>
<dbReference type="GeneID" id="105056092"/>
<sequence length="612" mass="70643">MAGYVPKISVAGDEPVVTTGHKERGKNDIEERLGFLEDKILSWDSDQSMIWDRDPEEASKYLKAVAEVRVLTENLDSLHLDIEDREHDVLLSRAYNILQMAMARLEEEFIHLLIQYQQPVEPDRMSFRSTEEDSVDAYSFSSFDEEQVEGRIRGDSSRGSEEFVIDLVHSCAIFDLKRIAEMMFLANYDKECCQAYISLRKDALDGCLSVLCMERFSIEDVLKMDWTTLNCKIKRWNCMIKVFIRVYLVSERRLCDLIFGDLSQSVRDSCFVETSKSSILQLLNFAEAVAIGPMMPDKLFRILDMYEGLADLFMDIQALFPEECGACILLECHEVLLRLGEHLKGTLNGLKNRIRTSTSNIPLAGGGIHPLTKYVMNYLNVLVDSNEILNMLLDDQDRNQSAPLEDGGGSSYLNSSPMGGYLKDVTSILESNLETKSMLYKEDSLQYFFKMNNVCYMVRKVKDSELRMFLGDDWIREHRRKFRHHAMCYERASWNHVLSFLKDEGIGSSGSSTPSKTILKERFQNFNLALEEVYRVQTAWIIPDVQLREDLRISISLKVLQAYRTFMGRYGNYLDGARHREKYIKYHPDDLESCLLDLFEGSAKALHYPRRR</sequence>
<accession>A0A6J0PQ96</accession>
<dbReference type="InterPro" id="IPR004140">
    <property type="entry name" value="Exo70"/>
</dbReference>
<comment type="function">
    <text evidence="3">Component of the exocyst complex.</text>
</comment>
<dbReference type="Gene3D" id="1.20.1280.170">
    <property type="entry name" value="Exocyst complex component Exo70"/>
    <property type="match status" value="1"/>
</dbReference>
<evidence type="ECO:0000313" key="7">
    <source>
        <dbReference type="RefSeq" id="XP_010936472.1"/>
    </source>
</evidence>
<dbReference type="KEGG" id="egu:105056092"/>
<dbReference type="PANTHER" id="PTHR12542">
    <property type="entry name" value="EXOCYST COMPLEX PROTEIN EXO70"/>
    <property type="match status" value="1"/>
</dbReference>
<proteinExistence type="inferred from homology"/>
<dbReference type="GO" id="GO:0015031">
    <property type="term" value="P:protein transport"/>
    <property type="evidence" value="ECO:0007669"/>
    <property type="project" value="UniProtKB-KW"/>
</dbReference>
<evidence type="ECO:0000259" key="4">
    <source>
        <dbReference type="Pfam" id="PF03081"/>
    </source>
</evidence>
<keyword evidence="2 3" id="KW-0813">Transport</keyword>
<keyword evidence="5" id="KW-1185">Reference proteome</keyword>
<keyword evidence="3" id="KW-0653">Protein transport</keyword>